<accession>A0AAD7T6G4</accession>
<reference evidence="1" key="1">
    <citation type="journal article" date="2023" name="Science">
        <title>Genome structures resolve the early diversification of teleost fishes.</title>
        <authorList>
            <person name="Parey E."/>
            <person name="Louis A."/>
            <person name="Montfort J."/>
            <person name="Bouchez O."/>
            <person name="Roques C."/>
            <person name="Iampietro C."/>
            <person name="Lluch J."/>
            <person name="Castinel A."/>
            <person name="Donnadieu C."/>
            <person name="Desvignes T."/>
            <person name="Floi Bucao C."/>
            <person name="Jouanno E."/>
            <person name="Wen M."/>
            <person name="Mejri S."/>
            <person name="Dirks R."/>
            <person name="Jansen H."/>
            <person name="Henkel C."/>
            <person name="Chen W.J."/>
            <person name="Zahm M."/>
            <person name="Cabau C."/>
            <person name="Klopp C."/>
            <person name="Thompson A.W."/>
            <person name="Robinson-Rechavi M."/>
            <person name="Braasch I."/>
            <person name="Lecointre G."/>
            <person name="Bobe J."/>
            <person name="Postlethwait J.H."/>
            <person name="Berthelot C."/>
            <person name="Roest Crollius H."/>
            <person name="Guiguen Y."/>
        </authorList>
    </citation>
    <scope>NUCLEOTIDE SEQUENCE</scope>
    <source>
        <strain evidence="1">NC1722</strain>
    </source>
</reference>
<dbReference type="AlphaFoldDB" id="A0AAD7T6G4"/>
<organism evidence="1 2">
    <name type="scientific">Aldrovandia affinis</name>
    <dbReference type="NCBI Taxonomy" id="143900"/>
    <lineage>
        <taxon>Eukaryota</taxon>
        <taxon>Metazoa</taxon>
        <taxon>Chordata</taxon>
        <taxon>Craniata</taxon>
        <taxon>Vertebrata</taxon>
        <taxon>Euteleostomi</taxon>
        <taxon>Actinopterygii</taxon>
        <taxon>Neopterygii</taxon>
        <taxon>Teleostei</taxon>
        <taxon>Notacanthiformes</taxon>
        <taxon>Halosauridae</taxon>
        <taxon>Aldrovandia</taxon>
    </lineage>
</organism>
<sequence length="167" mass="18334">MQAQPAMPWVLDVSRDASVPLFALLGGCHLKVNGEDIAPLAEGFPDLTIPNATMPDNLTCQRLKGGLRFMVSALTVIRTVQETDLNPNPPLHSDAWWMYKKLNISIATADHLLSCVSYDPCGEASPTPNPPNLPTDTYGKKQWGRTVFESSEKFLAWLAGWLGARDI</sequence>
<protein>
    <submittedName>
        <fullName evidence="1">Uncharacterized protein</fullName>
    </submittedName>
</protein>
<evidence type="ECO:0000313" key="2">
    <source>
        <dbReference type="Proteomes" id="UP001221898"/>
    </source>
</evidence>
<gene>
    <name evidence="1" type="ORF">AAFF_G00423090</name>
</gene>
<comment type="caution">
    <text evidence="1">The sequence shown here is derived from an EMBL/GenBank/DDBJ whole genome shotgun (WGS) entry which is preliminary data.</text>
</comment>
<name>A0AAD7T6G4_9TELE</name>
<proteinExistence type="predicted"/>
<keyword evidence="2" id="KW-1185">Reference proteome</keyword>
<dbReference type="Proteomes" id="UP001221898">
    <property type="component" value="Unassembled WGS sequence"/>
</dbReference>
<dbReference type="EMBL" id="JAINUG010000009">
    <property type="protein sequence ID" value="KAJ8415329.1"/>
    <property type="molecule type" value="Genomic_DNA"/>
</dbReference>
<evidence type="ECO:0000313" key="1">
    <source>
        <dbReference type="EMBL" id="KAJ8415329.1"/>
    </source>
</evidence>